<feature type="binding site" evidence="2">
    <location>
        <position position="64"/>
    </location>
    <ligand>
        <name>Ni(2+)</name>
        <dbReference type="ChEBI" id="CHEBI:49786"/>
    </ligand>
</feature>
<keyword evidence="2" id="KW-0479">Metal-binding</keyword>
<feature type="binding site" evidence="2">
    <location>
        <position position="45"/>
    </location>
    <ligand>
        <name>Mg(2+)</name>
        <dbReference type="ChEBI" id="CHEBI:18420"/>
    </ligand>
</feature>
<evidence type="ECO:0000259" key="3">
    <source>
        <dbReference type="Pfam" id="PF00346"/>
    </source>
</evidence>
<reference evidence="4 5" key="1">
    <citation type="submission" date="2010-10" db="EMBL/GenBank/DDBJ databases">
        <authorList>
            <consortium name="The Broad Institute Genome Sequencing Platform"/>
            <person name="Ward D."/>
            <person name="Earl A."/>
            <person name="Feldgarden M."/>
            <person name="Young S.K."/>
            <person name="Gargeya S."/>
            <person name="Zeng Q."/>
            <person name="Alvarado L."/>
            <person name="Berlin A."/>
            <person name="Bochicchio J."/>
            <person name="Chapman S.B."/>
            <person name="Chen Z."/>
            <person name="Freedman E."/>
            <person name="Gellesch M."/>
            <person name="Goldberg J."/>
            <person name="Griggs A."/>
            <person name="Gujja S."/>
            <person name="Heilman E."/>
            <person name="Heiman D."/>
            <person name="Howarth C."/>
            <person name="Mehta T."/>
            <person name="Neiman D."/>
            <person name="Pearson M."/>
            <person name="Roberts A."/>
            <person name="Saif S."/>
            <person name="Shea T."/>
            <person name="Shenoy N."/>
            <person name="Sisk P."/>
            <person name="Stolte C."/>
            <person name="Sykes S."/>
            <person name="White J."/>
            <person name="Yandava C."/>
            <person name="Allen-Vercoe E."/>
            <person name="Sibley C."/>
            <person name="Ambrose C.E."/>
            <person name="Strauss J."/>
            <person name="Daigneault M."/>
            <person name="Haas B."/>
            <person name="Nusbaum C."/>
            <person name="Birren B."/>
        </authorList>
    </citation>
    <scope>NUCLEOTIDE SEQUENCE [LARGE SCALE GENOMIC DNA]</scope>
    <source>
        <strain evidence="4 5">3_1_6</strain>
    </source>
</reference>
<feature type="binding site" evidence="2">
    <location>
        <position position="355"/>
    </location>
    <ligand>
        <name>Fe cation</name>
        <dbReference type="ChEBI" id="CHEBI:24875"/>
    </ligand>
</feature>
<dbReference type="InterPro" id="IPR052197">
    <property type="entry name" value="ComplexI_49kDa-like"/>
</dbReference>
<protein>
    <submittedName>
        <fullName evidence="4">Ech hydrogenase subunit E</fullName>
    </submittedName>
</protein>
<dbReference type="AlphaFoldDB" id="E5Y8N5"/>
<organism evidence="4 5">
    <name type="scientific">Bilophila wadsworthia (strain 3_1_6)</name>
    <dbReference type="NCBI Taxonomy" id="563192"/>
    <lineage>
        <taxon>Bacteria</taxon>
        <taxon>Pseudomonadati</taxon>
        <taxon>Thermodesulfobacteriota</taxon>
        <taxon>Desulfovibrionia</taxon>
        <taxon>Desulfovibrionales</taxon>
        <taxon>Desulfovibrionaceae</taxon>
        <taxon>Bilophila</taxon>
    </lineage>
</organism>
<evidence type="ECO:0000313" key="5">
    <source>
        <dbReference type="Proteomes" id="UP000006034"/>
    </source>
</evidence>
<keyword evidence="5" id="KW-1185">Reference proteome</keyword>
<dbReference type="STRING" id="563192.HMPREF0179_02553"/>
<comment type="caution">
    <text evidence="4">The sequence shown here is derived from an EMBL/GenBank/DDBJ whole genome shotgun (WGS) entry which is preliminary data.</text>
</comment>
<dbReference type="OrthoDB" id="9801496at2"/>
<dbReference type="InterPro" id="IPR029014">
    <property type="entry name" value="NiFe-Hase_large"/>
</dbReference>
<dbReference type="Proteomes" id="UP000006034">
    <property type="component" value="Unassembled WGS sequence"/>
</dbReference>
<comment type="cofactor">
    <cofactor evidence="2">
        <name>Fe cation</name>
        <dbReference type="ChEBI" id="CHEBI:24875"/>
    </cofactor>
</comment>
<keyword evidence="1" id="KW-0560">Oxidoreductase</keyword>
<dbReference type="InterPro" id="IPR018194">
    <property type="entry name" value="Ni-dep_hyd_lsu_Ni_BS"/>
</dbReference>
<reference evidence="4 5" key="2">
    <citation type="submission" date="2013-04" db="EMBL/GenBank/DDBJ databases">
        <title>The Genome Sequence of Bilophila wadsworthia 3_1_6.</title>
        <authorList>
            <consortium name="The Broad Institute Genomics Platform"/>
            <person name="Earl A."/>
            <person name="Ward D."/>
            <person name="Feldgarden M."/>
            <person name="Gevers D."/>
            <person name="Sibley C."/>
            <person name="Strauss J."/>
            <person name="Allen-Vercoe E."/>
            <person name="Walker B."/>
            <person name="Young S."/>
            <person name="Zeng Q."/>
            <person name="Gargeya S."/>
            <person name="Fitzgerald M."/>
            <person name="Haas B."/>
            <person name="Abouelleil A."/>
            <person name="Allen A.W."/>
            <person name="Alvarado L."/>
            <person name="Arachchi H.M."/>
            <person name="Berlin A.M."/>
            <person name="Chapman S.B."/>
            <person name="Gainer-Dewar J."/>
            <person name="Goldberg J."/>
            <person name="Griggs A."/>
            <person name="Gujja S."/>
            <person name="Hansen M."/>
            <person name="Howarth C."/>
            <person name="Imamovic A."/>
            <person name="Ireland A."/>
            <person name="Larimer J."/>
            <person name="McCowan C."/>
            <person name="Murphy C."/>
            <person name="Pearson M."/>
            <person name="Poon T.W."/>
            <person name="Priest M."/>
            <person name="Roberts A."/>
            <person name="Saif S."/>
            <person name="Shea T."/>
            <person name="Sisk P."/>
            <person name="Sykes S."/>
            <person name="Wortman J."/>
            <person name="Nusbaum C."/>
            <person name="Birren B."/>
        </authorList>
    </citation>
    <scope>NUCLEOTIDE SEQUENCE [LARGE SCALE GENOMIC DNA]</scope>
    <source>
        <strain evidence="4 5">3_1_6</strain>
    </source>
</reference>
<keyword evidence="2" id="KW-0460">Magnesium</keyword>
<dbReference type="GO" id="GO:0048038">
    <property type="term" value="F:quinone binding"/>
    <property type="evidence" value="ECO:0007669"/>
    <property type="project" value="InterPro"/>
</dbReference>
<dbReference type="PROSITE" id="PS00507">
    <property type="entry name" value="NI_HGENASE_L_1"/>
    <property type="match status" value="1"/>
</dbReference>
<feature type="binding site" evidence="2">
    <location>
        <position position="67"/>
    </location>
    <ligand>
        <name>Fe cation</name>
        <dbReference type="ChEBI" id="CHEBI:24875"/>
    </ligand>
</feature>
<feature type="binding site" evidence="2">
    <location>
        <position position="352"/>
    </location>
    <ligand>
        <name>Ni(2+)</name>
        <dbReference type="ChEBI" id="CHEBI:49786"/>
    </ligand>
</feature>
<dbReference type="eggNOG" id="COG3261">
    <property type="taxonomic scope" value="Bacteria"/>
</dbReference>
<name>E5Y8N5_BILW3</name>
<dbReference type="GO" id="GO:0016651">
    <property type="term" value="F:oxidoreductase activity, acting on NAD(P)H"/>
    <property type="evidence" value="ECO:0007669"/>
    <property type="project" value="InterPro"/>
</dbReference>
<dbReference type="SUPFAM" id="SSF56762">
    <property type="entry name" value="HydB/Nqo4-like"/>
    <property type="match status" value="1"/>
</dbReference>
<feature type="domain" description="NADH-quinone oxidoreductase subunit D" evidence="3">
    <location>
        <begin position="286"/>
        <end position="358"/>
    </location>
</feature>
<evidence type="ECO:0000313" key="4">
    <source>
        <dbReference type="EMBL" id="EFV43614.1"/>
    </source>
</evidence>
<feature type="domain" description="NADH-quinone oxidoreductase subunit D" evidence="3">
    <location>
        <begin position="118"/>
        <end position="282"/>
    </location>
</feature>
<dbReference type="RefSeq" id="WP_005028437.1">
    <property type="nucleotide sequence ID" value="NZ_KE150238.1"/>
</dbReference>
<dbReference type="GO" id="GO:0016151">
    <property type="term" value="F:nickel cation binding"/>
    <property type="evidence" value="ECO:0007669"/>
    <property type="project" value="InterPro"/>
</dbReference>
<dbReference type="PANTHER" id="PTHR43485">
    <property type="entry name" value="HYDROGENASE-4 COMPONENT G"/>
    <property type="match status" value="1"/>
</dbReference>
<dbReference type="InterPro" id="IPR001501">
    <property type="entry name" value="Ni-dep_hyd_lsu"/>
</dbReference>
<feature type="binding site" evidence="2">
    <location>
        <position position="319"/>
    </location>
    <ligand>
        <name>Mg(2+)</name>
        <dbReference type="ChEBI" id="CHEBI:18420"/>
    </ligand>
</feature>
<dbReference type="Gene3D" id="1.10.645.10">
    <property type="entry name" value="Cytochrome-c3 Hydrogenase, chain B"/>
    <property type="match status" value="1"/>
</dbReference>
<evidence type="ECO:0000256" key="2">
    <source>
        <dbReference type="PIRSR" id="PIRSR601501-1"/>
    </source>
</evidence>
<feature type="binding site" evidence="2">
    <location>
        <position position="67"/>
    </location>
    <ligand>
        <name>Ni(2+)</name>
        <dbReference type="ChEBI" id="CHEBI:49786"/>
    </ligand>
</feature>
<dbReference type="PANTHER" id="PTHR43485:SF1">
    <property type="entry name" value="FORMATE HYDROGENLYASE SUBUNIT 5-RELATED"/>
    <property type="match status" value="1"/>
</dbReference>
<dbReference type="GO" id="GO:0051287">
    <property type="term" value="F:NAD binding"/>
    <property type="evidence" value="ECO:0007669"/>
    <property type="project" value="InterPro"/>
</dbReference>
<dbReference type="InterPro" id="IPR001135">
    <property type="entry name" value="NADH_Q_OxRdtase_suD"/>
</dbReference>
<keyword evidence="2" id="KW-0408">Iron</keyword>
<keyword evidence="2" id="KW-0533">Nickel</keyword>
<dbReference type="EMBL" id="ADCP02000001">
    <property type="protein sequence ID" value="EFV43614.1"/>
    <property type="molecule type" value="Genomic_DNA"/>
</dbReference>
<proteinExistence type="predicted"/>
<evidence type="ECO:0000256" key="1">
    <source>
        <dbReference type="ARBA" id="ARBA00023002"/>
    </source>
</evidence>
<dbReference type="GO" id="GO:0008901">
    <property type="term" value="F:ferredoxin hydrogenase activity"/>
    <property type="evidence" value="ECO:0007669"/>
    <property type="project" value="InterPro"/>
</dbReference>
<dbReference type="Pfam" id="PF00346">
    <property type="entry name" value="Complex1_49kDa"/>
    <property type="match status" value="2"/>
</dbReference>
<sequence>MSRTIIPFGPQHPVLPEPIHLQLVMDNETVVEALPKLGYVHRGLETLTTLRDYNQMIYIVERVCGICSCIHALCFCRAIEHLMDVEVPRRAAYLRIIWSELHRMHSHLLWLGLFADALGFESLFMQFWKIRERIMDINEATAGNRVIISTNIVGGVRKDLSREHQRWILDEMDTLEAEMRRLEKVTMEDYTVKKRTVGIGVMTAQEAIQLGAAGPTLRGSGVAQDVRQTEYEAFAELGFTPVSVLDGDCWARTKVRFLEVLQSMEIVRQAISHLPDTEINVKVKGNPSGEVISRVEQPRGECMYYVKGNGSKYLDRVRIRTPTFANIPPLLHMVKGIQLADVPVVVLSIDPCISCTER</sequence>
<accession>E5Y8N5</accession>
<gene>
    <name evidence="4" type="ORF">HMPREF0179_02553</name>
</gene>
<dbReference type="GeneID" id="78085683"/>
<comment type="cofactor">
    <cofactor evidence="2">
        <name>Ni(2+)</name>
        <dbReference type="ChEBI" id="CHEBI:49786"/>
    </cofactor>
</comment>
<dbReference type="HOGENOM" id="CLU_015134_1_2_7"/>
<dbReference type="Pfam" id="PF00374">
    <property type="entry name" value="NiFeSe_Hases"/>
    <property type="match status" value="1"/>
</dbReference>